<evidence type="ECO:0000313" key="1">
    <source>
        <dbReference type="EMBL" id="HJA08490.1"/>
    </source>
</evidence>
<protein>
    <submittedName>
        <fullName evidence="1">DUF2461 domain-containing protein</fullName>
    </submittedName>
</protein>
<comment type="caution">
    <text evidence="1">The sequence shown here is derived from an EMBL/GenBank/DDBJ whole genome shotgun (WGS) entry which is preliminary data.</text>
</comment>
<dbReference type="EMBL" id="DXAN01000014">
    <property type="protein sequence ID" value="HJA08490.1"/>
    <property type="molecule type" value="Genomic_DNA"/>
</dbReference>
<dbReference type="NCBIfam" id="TIGR02453">
    <property type="entry name" value="TIGR02453 family protein"/>
    <property type="match status" value="1"/>
</dbReference>
<dbReference type="AlphaFoldDB" id="A0A9D2KKS8"/>
<proteinExistence type="predicted"/>
<accession>A0A9D2KKS8</accession>
<organism evidence="1 2">
    <name type="scientific">Candidatus Mailhella merdigallinarum</name>
    <dbReference type="NCBI Taxonomy" id="2838658"/>
    <lineage>
        <taxon>Bacteria</taxon>
        <taxon>Pseudomonadati</taxon>
        <taxon>Thermodesulfobacteriota</taxon>
        <taxon>Desulfovibrionia</taxon>
        <taxon>Desulfovibrionales</taxon>
        <taxon>Desulfovibrionaceae</taxon>
        <taxon>Mailhella</taxon>
    </lineage>
</organism>
<dbReference type="Proteomes" id="UP000824225">
    <property type="component" value="Unassembled WGS sequence"/>
</dbReference>
<evidence type="ECO:0000313" key="2">
    <source>
        <dbReference type="Proteomes" id="UP000824225"/>
    </source>
</evidence>
<dbReference type="PANTHER" id="PTHR36452">
    <property type="entry name" value="CHROMOSOME 12, WHOLE GENOME SHOTGUN SEQUENCE"/>
    <property type="match status" value="1"/>
</dbReference>
<sequence>MPLSQATLDFMTENRFEDSLDWFHAHKREYENLVLAPLAALVEELAPVMRSLDPGLIVEPRVDRCISRIYRDTRFSKDKFRYRDVMWIVFMRDKKLYHGPPAFFFEFSPRGFRHGCGYYQARPEVMAAGRALILKNAPVFRKARRILEAPSPFSLEGDAYKRTRHADRTPALRAWLDRKNWYVVRQGTDPSIVFAPDWGRVLAEDFTRLKPVYDFFCAAEARARS</sequence>
<dbReference type="Pfam" id="PF09365">
    <property type="entry name" value="DUF2461"/>
    <property type="match status" value="1"/>
</dbReference>
<dbReference type="InterPro" id="IPR015996">
    <property type="entry name" value="UCP028451"/>
</dbReference>
<dbReference type="PIRSF" id="PIRSF028451">
    <property type="entry name" value="UCP028451"/>
    <property type="match status" value="1"/>
</dbReference>
<dbReference type="PANTHER" id="PTHR36452:SF1">
    <property type="entry name" value="DUF2461 DOMAIN-CONTAINING PROTEIN"/>
    <property type="match status" value="1"/>
</dbReference>
<gene>
    <name evidence="1" type="ORF">H9962_04800</name>
</gene>
<reference evidence="1" key="1">
    <citation type="journal article" date="2021" name="PeerJ">
        <title>Extensive microbial diversity within the chicken gut microbiome revealed by metagenomics and culture.</title>
        <authorList>
            <person name="Gilroy R."/>
            <person name="Ravi A."/>
            <person name="Getino M."/>
            <person name="Pursley I."/>
            <person name="Horton D.L."/>
            <person name="Alikhan N.F."/>
            <person name="Baker D."/>
            <person name="Gharbi K."/>
            <person name="Hall N."/>
            <person name="Watson M."/>
            <person name="Adriaenssens E.M."/>
            <person name="Foster-Nyarko E."/>
            <person name="Jarju S."/>
            <person name="Secka A."/>
            <person name="Antonio M."/>
            <person name="Oren A."/>
            <person name="Chaudhuri R.R."/>
            <person name="La Ragione R."/>
            <person name="Hildebrand F."/>
            <person name="Pallen M.J."/>
        </authorList>
    </citation>
    <scope>NUCLEOTIDE SEQUENCE</scope>
    <source>
        <strain evidence="1">CHK186-16707</strain>
    </source>
</reference>
<name>A0A9D2KKS8_9BACT</name>
<reference evidence="1" key="2">
    <citation type="submission" date="2021-04" db="EMBL/GenBank/DDBJ databases">
        <authorList>
            <person name="Gilroy R."/>
        </authorList>
    </citation>
    <scope>NUCLEOTIDE SEQUENCE</scope>
    <source>
        <strain evidence="1">CHK186-16707</strain>
    </source>
</reference>
<dbReference type="InterPro" id="IPR012808">
    <property type="entry name" value="CHP02453"/>
</dbReference>